<reference evidence="2 3" key="1">
    <citation type="journal article" date="2016" name="Nat. Commun.">
        <title>Thousands of microbial genomes shed light on interconnected biogeochemical processes in an aquifer system.</title>
        <authorList>
            <person name="Anantharaman K."/>
            <person name="Brown C.T."/>
            <person name="Hug L.A."/>
            <person name="Sharon I."/>
            <person name="Castelle C.J."/>
            <person name="Probst A.J."/>
            <person name="Thomas B.C."/>
            <person name="Singh A."/>
            <person name="Wilkins M.J."/>
            <person name="Karaoz U."/>
            <person name="Brodie E.L."/>
            <person name="Williams K.H."/>
            <person name="Hubbard S.S."/>
            <person name="Banfield J.F."/>
        </authorList>
    </citation>
    <scope>NUCLEOTIDE SEQUENCE [LARGE SCALE GENOMIC DNA]</scope>
</reference>
<dbReference type="SUPFAM" id="SSF53335">
    <property type="entry name" value="S-adenosyl-L-methionine-dependent methyltransferases"/>
    <property type="match status" value="1"/>
</dbReference>
<feature type="domain" description="Methyltransferase type 11" evidence="1">
    <location>
        <begin position="73"/>
        <end position="122"/>
    </location>
</feature>
<evidence type="ECO:0000313" key="2">
    <source>
        <dbReference type="EMBL" id="OGG80378.1"/>
    </source>
</evidence>
<comment type="caution">
    <text evidence="2">The sequence shown here is derived from an EMBL/GenBank/DDBJ whole genome shotgun (WGS) entry which is preliminary data.</text>
</comment>
<evidence type="ECO:0000313" key="3">
    <source>
        <dbReference type="Proteomes" id="UP000177372"/>
    </source>
</evidence>
<dbReference type="InterPro" id="IPR029063">
    <property type="entry name" value="SAM-dependent_MTases_sf"/>
</dbReference>
<name>A0A1F6F3D4_9BACT</name>
<dbReference type="AlphaFoldDB" id="A0A1F6F3D4"/>
<sequence length="218" mass="24374">MEMIRVSVLTAIRGALAGKTIGRTIFNEFVRVRCAVLSGRVLDLAGGARPSYLPLLPRGIELVRTDREASKGVVPIDFDKPLPFKDESFDTVLFFSAIYIAEDPHALMREIRRVLKAGGACLVASPFVANEMPEPHDYVRYTAEGLERLCRRAGFSMVEVERMGERASAAVQIKHPFYVFNVVRALIYPLAILMDRLIPASVRRAHPMPIAYFVRAVK</sequence>
<dbReference type="CDD" id="cd02440">
    <property type="entry name" value="AdoMet_MTases"/>
    <property type="match status" value="1"/>
</dbReference>
<accession>A0A1F6F3D4</accession>
<organism evidence="2 3">
    <name type="scientific">Candidatus Kaiserbacteria bacterium RIFCSPLOWO2_01_FULL_54_13</name>
    <dbReference type="NCBI Taxonomy" id="1798512"/>
    <lineage>
        <taxon>Bacteria</taxon>
        <taxon>Candidatus Kaiseribacteriota</taxon>
    </lineage>
</organism>
<gene>
    <name evidence="2" type="ORF">A3A39_04300</name>
</gene>
<dbReference type="Pfam" id="PF08241">
    <property type="entry name" value="Methyltransf_11"/>
    <property type="match status" value="1"/>
</dbReference>
<evidence type="ECO:0000259" key="1">
    <source>
        <dbReference type="Pfam" id="PF08241"/>
    </source>
</evidence>
<dbReference type="GO" id="GO:0008757">
    <property type="term" value="F:S-adenosylmethionine-dependent methyltransferase activity"/>
    <property type="evidence" value="ECO:0007669"/>
    <property type="project" value="InterPro"/>
</dbReference>
<dbReference type="EMBL" id="MFLZ01000009">
    <property type="protein sequence ID" value="OGG80378.1"/>
    <property type="molecule type" value="Genomic_DNA"/>
</dbReference>
<dbReference type="Proteomes" id="UP000177372">
    <property type="component" value="Unassembled WGS sequence"/>
</dbReference>
<dbReference type="STRING" id="1798512.A3A39_04300"/>
<dbReference type="InterPro" id="IPR013216">
    <property type="entry name" value="Methyltransf_11"/>
</dbReference>
<protein>
    <recommendedName>
        <fullName evidence="1">Methyltransferase type 11 domain-containing protein</fullName>
    </recommendedName>
</protein>
<dbReference type="Gene3D" id="3.40.50.150">
    <property type="entry name" value="Vaccinia Virus protein VP39"/>
    <property type="match status" value="1"/>
</dbReference>
<proteinExistence type="predicted"/>